<feature type="repeat" description="ANK" evidence="3">
    <location>
        <begin position="720"/>
        <end position="754"/>
    </location>
</feature>
<dbReference type="Pfam" id="PF13857">
    <property type="entry name" value="Ank_5"/>
    <property type="match status" value="1"/>
</dbReference>
<dbReference type="OrthoDB" id="10071127at2759"/>
<dbReference type="PANTHER" id="PTHR24123">
    <property type="entry name" value="ANKYRIN REPEAT-CONTAINING"/>
    <property type="match status" value="1"/>
</dbReference>
<dbReference type="EMBL" id="NNAY01000636">
    <property type="protein sequence ID" value="OXU27266.1"/>
    <property type="molecule type" value="Genomic_DNA"/>
</dbReference>
<keyword evidence="5" id="KW-1185">Reference proteome</keyword>
<feature type="repeat" description="ANK" evidence="3">
    <location>
        <begin position="171"/>
        <end position="203"/>
    </location>
</feature>
<dbReference type="SUPFAM" id="SSF48403">
    <property type="entry name" value="Ankyrin repeat"/>
    <property type="match status" value="3"/>
</dbReference>
<evidence type="ECO:0000256" key="3">
    <source>
        <dbReference type="PROSITE-ProRule" id="PRU00023"/>
    </source>
</evidence>
<dbReference type="PROSITE" id="PS50088">
    <property type="entry name" value="ANK_REPEAT"/>
    <property type="match status" value="13"/>
</dbReference>
<dbReference type="Pfam" id="PF12796">
    <property type="entry name" value="Ank_2"/>
    <property type="match status" value="4"/>
</dbReference>
<feature type="repeat" description="ANK" evidence="3">
    <location>
        <begin position="755"/>
        <end position="787"/>
    </location>
</feature>
<gene>
    <name evidence="4" type="ORF">TSAR_013570</name>
</gene>
<comment type="caution">
    <text evidence="4">The sequence shown here is derived from an EMBL/GenBank/DDBJ whole genome shotgun (WGS) entry which is preliminary data.</text>
</comment>
<feature type="repeat" description="ANK" evidence="3">
    <location>
        <begin position="493"/>
        <end position="525"/>
    </location>
</feature>
<evidence type="ECO:0000313" key="4">
    <source>
        <dbReference type="EMBL" id="OXU27266.1"/>
    </source>
</evidence>
<reference evidence="4 5" key="1">
    <citation type="journal article" date="2017" name="Curr. Biol.">
        <title>The Evolution of Venom by Co-option of Single-Copy Genes.</title>
        <authorList>
            <person name="Martinson E.O."/>
            <person name="Mrinalini"/>
            <person name="Kelkar Y.D."/>
            <person name="Chang C.H."/>
            <person name="Werren J.H."/>
        </authorList>
    </citation>
    <scope>NUCLEOTIDE SEQUENCE [LARGE SCALE GENOMIC DNA]</scope>
    <source>
        <strain evidence="4 5">Alberta</strain>
        <tissue evidence="4">Whole body</tissue>
    </source>
</reference>
<dbReference type="PANTHER" id="PTHR24123:SF33">
    <property type="entry name" value="PROTEIN HOS4"/>
    <property type="match status" value="1"/>
</dbReference>
<proteinExistence type="predicted"/>
<dbReference type="PROSITE" id="PS50297">
    <property type="entry name" value="ANK_REP_REGION"/>
    <property type="match status" value="10"/>
</dbReference>
<feature type="repeat" description="ANK" evidence="3">
    <location>
        <begin position="278"/>
        <end position="310"/>
    </location>
</feature>
<evidence type="ECO:0000256" key="1">
    <source>
        <dbReference type="ARBA" id="ARBA00022737"/>
    </source>
</evidence>
<dbReference type="InterPro" id="IPR036770">
    <property type="entry name" value="Ankyrin_rpt-contain_sf"/>
</dbReference>
<dbReference type="SMART" id="SM00248">
    <property type="entry name" value="ANK"/>
    <property type="match status" value="19"/>
</dbReference>
<feature type="repeat" description="ANK" evidence="3">
    <location>
        <begin position="613"/>
        <end position="645"/>
    </location>
</feature>
<feature type="repeat" description="ANK" evidence="3">
    <location>
        <begin position="132"/>
        <end position="160"/>
    </location>
</feature>
<evidence type="ECO:0000313" key="5">
    <source>
        <dbReference type="Proteomes" id="UP000215335"/>
    </source>
</evidence>
<accession>A0A232F8W7</accession>
<feature type="repeat" description="ANK" evidence="3">
    <location>
        <begin position="239"/>
        <end position="271"/>
    </location>
</feature>
<name>A0A232F8W7_9HYME</name>
<keyword evidence="2 3" id="KW-0040">ANK repeat</keyword>
<dbReference type="InterPro" id="IPR051165">
    <property type="entry name" value="Multifunctional_ANK_Repeat"/>
</dbReference>
<dbReference type="Gene3D" id="1.25.40.20">
    <property type="entry name" value="Ankyrin repeat-containing domain"/>
    <property type="match status" value="5"/>
</dbReference>
<dbReference type="Proteomes" id="UP000215335">
    <property type="component" value="Unassembled WGS sequence"/>
</dbReference>
<protein>
    <submittedName>
        <fullName evidence="4">Uncharacterized protein</fullName>
    </submittedName>
</protein>
<feature type="repeat" description="ANK" evidence="3">
    <location>
        <begin position="31"/>
        <end position="63"/>
    </location>
</feature>
<feature type="repeat" description="ANK" evidence="3">
    <location>
        <begin position="385"/>
        <end position="417"/>
    </location>
</feature>
<feature type="repeat" description="ANK" evidence="3">
    <location>
        <begin position="418"/>
        <end position="450"/>
    </location>
</feature>
<feature type="repeat" description="ANK" evidence="3">
    <location>
        <begin position="680"/>
        <end position="712"/>
    </location>
</feature>
<dbReference type="InterPro" id="IPR002110">
    <property type="entry name" value="Ankyrin_rpt"/>
</dbReference>
<dbReference type="AlphaFoldDB" id="A0A232F8W7"/>
<keyword evidence="1" id="KW-0677">Repeat</keyword>
<dbReference type="Pfam" id="PF00023">
    <property type="entry name" value="Ank"/>
    <property type="match status" value="2"/>
</dbReference>
<dbReference type="PRINTS" id="PR01415">
    <property type="entry name" value="ANKYRIN"/>
</dbReference>
<feature type="repeat" description="ANK" evidence="3">
    <location>
        <begin position="66"/>
        <end position="98"/>
    </location>
</feature>
<organism evidence="4 5">
    <name type="scientific">Trichomalopsis sarcophagae</name>
    <dbReference type="NCBI Taxonomy" id="543379"/>
    <lineage>
        <taxon>Eukaryota</taxon>
        <taxon>Metazoa</taxon>
        <taxon>Ecdysozoa</taxon>
        <taxon>Arthropoda</taxon>
        <taxon>Hexapoda</taxon>
        <taxon>Insecta</taxon>
        <taxon>Pterygota</taxon>
        <taxon>Neoptera</taxon>
        <taxon>Endopterygota</taxon>
        <taxon>Hymenoptera</taxon>
        <taxon>Apocrita</taxon>
        <taxon>Proctotrupomorpha</taxon>
        <taxon>Chalcidoidea</taxon>
        <taxon>Pteromalidae</taxon>
        <taxon>Pteromalinae</taxon>
        <taxon>Trichomalopsis</taxon>
    </lineage>
</organism>
<sequence length="1006" mass="113699">MDILQKESSISHPEAEALLEETRFELDSDWDDYNQLNRALRYGQKELVKQLLHNGARVNKEPAVFNMYTPLHLAVNLGDADIVKLLLHKGAAINIKNNNRETPLIMAAKMRKDVITDILLSVDGQQNCSNRENLSHMHIACMRNRVDVVKKFIQQGARINHCVSGHSILWSGYTPLHFAVQFQCFETVEFLINSGADITSADTNKLTPLHFADILRNERILDLILSVHKYEITNPVNTEGLSHFHIACTRNNPEVVESFIKQGIDINIKVLESSLNWTGYRPINFAIDYECTEVVQLLLMHNANINLCDIVRNPIQYAYKTANKKIIDSLLSKSVIKKENAKRIKKNLSDLHTVCIQRNLNEMEMEIEEGNLSRGPVNLNLPIWAGCTPLHLAIKRRCASKAELLLKHGADITVKDSRGKTPLHLAFETKQMNIVDLILTAHLGVSANPTDNNGLSHFHISCMRNKLRVIKNFLLSGQVDVNSSVNQDSVFWPSYTGLHFAAEFELKRVIELLMNKGADVTAKNGIGLTPLDIAIKCTDSSKCWRDEVEQAFGIIDSILGHAARAKVDNFDDRGFSRLHVASINNDTLAVEQFLYTHPESVNQSVTWDKSDWLGYTPLHFAMHFGSIEVANLLLSKGACISLKNAEGNTPLHTAFGLRYHLREVENPALLYIPENPIGDEGYSHFHVACQIGDLDAVKYFLDLGVDVNMPTKFTGVYEYTGQTALHLSVSNNTVNEEVLWLLLSRGADVNSRDAEHNTPLHCTKHNVSTRPAEILLAHGAEINARNLYEETPLYLTCYDSEFSDPQVTPAKIQCLLDNGADIDLENDDGERPLTVIDSWPEHILDKPSCMAVILRHIKKLQLIGRRFSIRNFQDYYRLLTKCHANGSYREFDFTKQCREELLEMAGISVDSYTTLKDVLNKRLNDMALHSRNNDFRGIIEAPDFDRCFPIYGFLIKLQFKRGLERRPLLEEAKAAFSLAYPLPDACLERIFESLSNEDLRNVIAGM</sequence>
<dbReference type="STRING" id="543379.A0A232F8W7"/>
<evidence type="ECO:0000256" key="2">
    <source>
        <dbReference type="ARBA" id="ARBA00023043"/>
    </source>
</evidence>